<dbReference type="InterPro" id="IPR005271">
    <property type="entry name" value="CmoA"/>
</dbReference>
<dbReference type="PANTHER" id="PTHR43861">
    <property type="entry name" value="TRANS-ACONITATE 2-METHYLTRANSFERASE-RELATED"/>
    <property type="match status" value="1"/>
</dbReference>
<proteinExistence type="inferred from homology"/>
<dbReference type="EMBL" id="FSRE01000004">
    <property type="protein sequence ID" value="SIO17739.1"/>
    <property type="molecule type" value="Genomic_DNA"/>
</dbReference>
<evidence type="ECO:0000256" key="3">
    <source>
        <dbReference type="HAMAP-Rule" id="MF_01589"/>
    </source>
</evidence>
<feature type="binding site" evidence="3 4">
    <location>
        <begin position="71"/>
        <end position="73"/>
    </location>
    <ligand>
        <name>S-adenosyl-L-methionine</name>
        <dbReference type="ChEBI" id="CHEBI:59789"/>
    </ligand>
</feature>
<keyword evidence="2 3" id="KW-0949">S-adenosyl-L-methionine</keyword>
<dbReference type="AlphaFoldDB" id="A0A1N6HDJ7"/>
<feature type="binding site" evidence="3 4">
    <location>
        <begin position="97"/>
        <end position="98"/>
    </location>
    <ligand>
        <name>S-adenosyl-L-methionine</name>
        <dbReference type="ChEBI" id="CHEBI:59789"/>
    </ligand>
</feature>
<dbReference type="PIRSF" id="PIRSF006325">
    <property type="entry name" value="MeTrfase_bac"/>
    <property type="match status" value="1"/>
</dbReference>
<keyword evidence="7" id="KW-1185">Reference proteome</keyword>
<dbReference type="Gene3D" id="3.40.50.150">
    <property type="entry name" value="Vaccinia Virus protein VP39"/>
    <property type="match status" value="1"/>
</dbReference>
<dbReference type="NCBIfam" id="NF011995">
    <property type="entry name" value="PRK15451.1"/>
    <property type="match status" value="1"/>
</dbReference>
<protein>
    <recommendedName>
        <fullName evidence="3">Carboxy-S-adenosyl-L-methionine synthase</fullName>
        <shortName evidence="3">Cx-SAM synthase</shortName>
        <ecNumber evidence="3">2.1.3.-</ecNumber>
    </recommendedName>
</protein>
<dbReference type="CDD" id="cd02440">
    <property type="entry name" value="AdoMet_MTases"/>
    <property type="match status" value="1"/>
</dbReference>
<dbReference type="PANTHER" id="PTHR43861:SF2">
    <property type="entry name" value="CARBOXY-S-ADENOSYL-L-METHIONINE SYNTHASE"/>
    <property type="match status" value="1"/>
</dbReference>
<feature type="domain" description="Methyltransferase" evidence="5">
    <location>
        <begin position="69"/>
        <end position="166"/>
    </location>
</feature>
<dbReference type="Pfam" id="PF13649">
    <property type="entry name" value="Methyltransf_25"/>
    <property type="match status" value="1"/>
</dbReference>
<keyword evidence="1 3" id="KW-0808">Transferase</keyword>
<feature type="binding site" evidence="3 4">
    <location>
        <position position="140"/>
    </location>
    <ligand>
        <name>S-adenosyl-L-methionine</name>
        <dbReference type="ChEBI" id="CHEBI:59789"/>
    </ligand>
</feature>
<keyword evidence="6" id="KW-0489">Methyltransferase</keyword>
<dbReference type="GO" id="GO:1904047">
    <property type="term" value="F:S-adenosyl-L-methionine binding"/>
    <property type="evidence" value="ECO:0007669"/>
    <property type="project" value="UniProtKB-UniRule"/>
</dbReference>
<organism evidence="6 7">
    <name type="scientific">Sulfurivirga caldicuralii</name>
    <dbReference type="NCBI Taxonomy" id="364032"/>
    <lineage>
        <taxon>Bacteria</taxon>
        <taxon>Pseudomonadati</taxon>
        <taxon>Pseudomonadota</taxon>
        <taxon>Gammaproteobacteria</taxon>
        <taxon>Thiotrichales</taxon>
        <taxon>Piscirickettsiaceae</taxon>
        <taxon>Sulfurivirga</taxon>
    </lineage>
</organism>
<comment type="similarity">
    <text evidence="3">Belongs to the class I-like SAM-binding methyltransferase superfamily. Cx-SAM synthase family.</text>
</comment>
<name>A0A1N6HDJ7_9GAMM</name>
<evidence type="ECO:0000256" key="4">
    <source>
        <dbReference type="PIRSR" id="PIRSR006325-1"/>
    </source>
</evidence>
<feature type="binding site" evidence="3">
    <location>
        <position position="207"/>
    </location>
    <ligand>
        <name>S-adenosyl-L-methionine</name>
        <dbReference type="ChEBI" id="CHEBI:59789"/>
    </ligand>
</feature>
<feature type="binding site" evidence="3">
    <location>
        <begin position="125"/>
        <end position="126"/>
    </location>
    <ligand>
        <name>S-adenosyl-L-methionine</name>
        <dbReference type="ChEBI" id="CHEBI:59789"/>
    </ligand>
</feature>
<accession>A0A1N6HDJ7</accession>
<dbReference type="GO" id="GO:0032259">
    <property type="term" value="P:methylation"/>
    <property type="evidence" value="ECO:0007669"/>
    <property type="project" value="UniProtKB-KW"/>
</dbReference>
<dbReference type="InterPro" id="IPR029063">
    <property type="entry name" value="SAM-dependent_MTases_sf"/>
</dbReference>
<dbReference type="RefSeq" id="WP_074201951.1">
    <property type="nucleotide sequence ID" value="NZ_FSRE01000004.1"/>
</dbReference>
<dbReference type="GO" id="GO:0016743">
    <property type="term" value="F:carboxyl- or carbamoyltransferase activity"/>
    <property type="evidence" value="ECO:0007669"/>
    <property type="project" value="UniProtKB-UniRule"/>
</dbReference>
<dbReference type="NCBIfam" id="TIGR00740">
    <property type="entry name" value="carboxy-S-adenosyl-L-methionine synthase CmoA"/>
    <property type="match status" value="1"/>
</dbReference>
<evidence type="ECO:0000256" key="2">
    <source>
        <dbReference type="ARBA" id="ARBA00022691"/>
    </source>
</evidence>
<evidence type="ECO:0000259" key="5">
    <source>
        <dbReference type="Pfam" id="PF13649"/>
    </source>
</evidence>
<dbReference type="STRING" id="364032.SAMN05443662_1663"/>
<comment type="catalytic activity">
    <reaction evidence="3">
        <text>prephenate + S-adenosyl-L-methionine = carboxy-S-adenosyl-L-methionine + 3-phenylpyruvate + H2O</text>
        <dbReference type="Rhea" id="RHEA:51692"/>
        <dbReference type="ChEBI" id="CHEBI:15377"/>
        <dbReference type="ChEBI" id="CHEBI:18005"/>
        <dbReference type="ChEBI" id="CHEBI:29934"/>
        <dbReference type="ChEBI" id="CHEBI:59789"/>
        <dbReference type="ChEBI" id="CHEBI:134278"/>
    </reaction>
</comment>
<dbReference type="InterPro" id="IPR041698">
    <property type="entry name" value="Methyltransf_25"/>
</dbReference>
<feature type="binding site" evidence="3 4">
    <location>
        <position position="46"/>
    </location>
    <ligand>
        <name>S-adenosyl-L-methionine</name>
        <dbReference type="ChEBI" id="CHEBI:59789"/>
    </ligand>
</feature>
<sequence length="254" mass="28293">MDTFDPHNTPRDTLFAQPAEALGAFQFDQSVAAVFPDMIRRSVPGYQTILAGIGELTARYWQPGSRLYDLGCSLGAAALTMRRQLPEEAECTIVAVDNSEAMLVRAREYVDAYRSDIPIELVCADVCDIPIENASVVVMNFTLQFIDPAQREALLQRIYDGLRPGGVLILSEKIHFDDAAIQDAIEHLHLQFKRANGYSELEISQKRSALENVLITDTLDTHLARLHRVGFAHVAPWFQAYNFASLLCIKGEAP</sequence>
<dbReference type="GO" id="GO:0008168">
    <property type="term" value="F:methyltransferase activity"/>
    <property type="evidence" value="ECO:0007669"/>
    <property type="project" value="UniProtKB-KW"/>
</dbReference>
<evidence type="ECO:0000313" key="7">
    <source>
        <dbReference type="Proteomes" id="UP000198461"/>
    </source>
</evidence>
<evidence type="ECO:0000313" key="6">
    <source>
        <dbReference type="EMBL" id="SIO17739.1"/>
    </source>
</evidence>
<dbReference type="Proteomes" id="UP000198461">
    <property type="component" value="Unassembled WGS sequence"/>
</dbReference>
<dbReference type="EC" id="2.1.3.-" evidence="3"/>
<comment type="subunit">
    <text evidence="3">Homodimer.</text>
</comment>
<gene>
    <name evidence="3" type="primary">cmoA</name>
    <name evidence="6" type="ORF">SAMN05443662_1663</name>
</gene>
<dbReference type="SUPFAM" id="SSF53335">
    <property type="entry name" value="S-adenosyl-L-methionine-dependent methyltransferases"/>
    <property type="match status" value="1"/>
</dbReference>
<dbReference type="GO" id="GO:0002098">
    <property type="term" value="P:tRNA wobble uridine modification"/>
    <property type="evidence" value="ECO:0007669"/>
    <property type="project" value="InterPro"/>
</dbReference>
<evidence type="ECO:0000256" key="1">
    <source>
        <dbReference type="ARBA" id="ARBA00022679"/>
    </source>
</evidence>
<reference evidence="6 7" key="1">
    <citation type="submission" date="2016-11" db="EMBL/GenBank/DDBJ databases">
        <authorList>
            <person name="Jaros S."/>
            <person name="Januszkiewicz K."/>
            <person name="Wedrychowicz H."/>
        </authorList>
    </citation>
    <scope>NUCLEOTIDE SEQUENCE [LARGE SCALE GENOMIC DNA]</scope>
    <source>
        <strain evidence="6 7">DSM 17737</strain>
    </source>
</reference>
<dbReference type="HAMAP" id="MF_01589">
    <property type="entry name" value="Cx_SAM_synthase"/>
    <property type="match status" value="1"/>
</dbReference>
<comment type="function">
    <text evidence="3">Catalyzes the conversion of S-adenosyl-L-methionine (SAM) to carboxy-S-adenosyl-L-methionine (Cx-SAM).</text>
</comment>
<dbReference type="OrthoDB" id="9779941at2"/>